<dbReference type="InterPro" id="IPR008426">
    <property type="entry name" value="CENP-H_C"/>
</dbReference>
<evidence type="ECO:0000313" key="11">
    <source>
        <dbReference type="Proteomes" id="UP000774326"/>
    </source>
</evidence>
<evidence type="ECO:0000256" key="6">
    <source>
        <dbReference type="ARBA" id="ARBA00023328"/>
    </source>
</evidence>
<dbReference type="Proteomes" id="UP000774326">
    <property type="component" value="Unassembled WGS sequence"/>
</dbReference>
<evidence type="ECO:0000259" key="9">
    <source>
        <dbReference type="Pfam" id="PF05837"/>
    </source>
</evidence>
<gene>
    <name evidence="10" type="ORF">WICPIJ_004688</name>
</gene>
<evidence type="ECO:0000256" key="4">
    <source>
        <dbReference type="ARBA" id="ARBA00022838"/>
    </source>
</evidence>
<dbReference type="GO" id="GO:0000776">
    <property type="term" value="C:kinetochore"/>
    <property type="evidence" value="ECO:0007669"/>
    <property type="project" value="UniProtKB-KW"/>
</dbReference>
<evidence type="ECO:0000256" key="3">
    <source>
        <dbReference type="ARBA" id="ARBA00022454"/>
    </source>
</evidence>
<dbReference type="GO" id="GO:0051382">
    <property type="term" value="P:kinetochore assembly"/>
    <property type="evidence" value="ECO:0007669"/>
    <property type="project" value="InterPro"/>
</dbReference>
<evidence type="ECO:0000256" key="8">
    <source>
        <dbReference type="SAM" id="Coils"/>
    </source>
</evidence>
<dbReference type="AlphaFoldDB" id="A0A9P8Q779"/>
<comment type="caution">
    <text evidence="10">The sequence shown here is derived from an EMBL/GenBank/DDBJ whole genome shotgun (WGS) entry which is preliminary data.</text>
</comment>
<comment type="subcellular location">
    <subcellularLocation>
        <location evidence="2">Chromosome</location>
        <location evidence="2">Centromere</location>
        <location evidence="2">Kinetochore</location>
    </subcellularLocation>
    <subcellularLocation>
        <location evidence="1">Nucleus</location>
    </subcellularLocation>
</comment>
<reference evidence="10" key="1">
    <citation type="journal article" date="2021" name="Open Biol.">
        <title>Shared evolutionary footprints suggest mitochondrial oxidative damage underlies multiple complex I losses in fungi.</title>
        <authorList>
            <person name="Schikora-Tamarit M.A."/>
            <person name="Marcet-Houben M."/>
            <person name="Nosek J."/>
            <person name="Gabaldon T."/>
        </authorList>
    </citation>
    <scope>NUCLEOTIDE SEQUENCE</scope>
    <source>
        <strain evidence="10">CBS2887</strain>
    </source>
</reference>
<keyword evidence="11" id="KW-1185">Reference proteome</keyword>
<feature type="coiled-coil region" evidence="8">
    <location>
        <begin position="219"/>
        <end position="246"/>
    </location>
</feature>
<dbReference type="OrthoDB" id="2274804at2759"/>
<evidence type="ECO:0000256" key="5">
    <source>
        <dbReference type="ARBA" id="ARBA00023242"/>
    </source>
</evidence>
<comment type="similarity">
    <text evidence="7">Belongs to the CENP-H/MCM16 family.</text>
</comment>
<keyword evidence="8" id="KW-0175">Coiled coil</keyword>
<evidence type="ECO:0000256" key="7">
    <source>
        <dbReference type="ARBA" id="ARBA00025735"/>
    </source>
</evidence>
<protein>
    <recommendedName>
        <fullName evidence="9">Centromere protein H C-terminal domain-containing protein</fullName>
    </recommendedName>
</protein>
<reference evidence="10" key="2">
    <citation type="submission" date="2021-01" db="EMBL/GenBank/DDBJ databases">
        <authorList>
            <person name="Schikora-Tamarit M.A."/>
        </authorList>
    </citation>
    <scope>NUCLEOTIDE SEQUENCE</scope>
    <source>
        <strain evidence="10">CBS2887</strain>
    </source>
</reference>
<evidence type="ECO:0000256" key="1">
    <source>
        <dbReference type="ARBA" id="ARBA00004123"/>
    </source>
</evidence>
<accession>A0A9P8Q779</accession>
<keyword evidence="5" id="KW-0539">Nucleus</keyword>
<name>A0A9P8Q779_WICPI</name>
<evidence type="ECO:0000256" key="2">
    <source>
        <dbReference type="ARBA" id="ARBA00004629"/>
    </source>
</evidence>
<sequence>MSQDLLSATLELVNDCSLLQTAHVKPLNSTTTPTVKPILPYDPTDISNEQKQAQIFHKVQNAINKATLNTPDTTIPLRQSSKYNIETFRKLQEILTIYSNDPTMTADAELLRYIEFLLTVVKPKVEEVALTAASVTRSVHGVEGIPLKEERIKEMIGQRDLLIGQVLRKEKETYQWDTKSQSLRIENEALLKEIRVLVQNNVNQTTQRSVNNMNDDVNEDETDEEILRLQNELEKIQSRIIDLGDNIQGMLVRSGLNWAQDENLRDIVLRCTPACD</sequence>
<keyword evidence="6" id="KW-0137">Centromere</keyword>
<keyword evidence="4" id="KW-0995">Kinetochore</keyword>
<dbReference type="EMBL" id="JAEUBG010002601">
    <property type="protein sequence ID" value="KAH3684342.1"/>
    <property type="molecule type" value="Genomic_DNA"/>
</dbReference>
<dbReference type="GO" id="GO:0005634">
    <property type="term" value="C:nucleus"/>
    <property type="evidence" value="ECO:0007669"/>
    <property type="project" value="UniProtKB-SubCell"/>
</dbReference>
<proteinExistence type="inferred from homology"/>
<feature type="domain" description="Centromere protein H C-terminal" evidence="9">
    <location>
        <begin position="124"/>
        <end position="271"/>
    </location>
</feature>
<organism evidence="10 11">
    <name type="scientific">Wickerhamomyces pijperi</name>
    <name type="common">Yeast</name>
    <name type="synonym">Pichia pijperi</name>
    <dbReference type="NCBI Taxonomy" id="599730"/>
    <lineage>
        <taxon>Eukaryota</taxon>
        <taxon>Fungi</taxon>
        <taxon>Dikarya</taxon>
        <taxon>Ascomycota</taxon>
        <taxon>Saccharomycotina</taxon>
        <taxon>Saccharomycetes</taxon>
        <taxon>Phaffomycetales</taxon>
        <taxon>Wickerhamomycetaceae</taxon>
        <taxon>Wickerhamomyces</taxon>
    </lineage>
</organism>
<evidence type="ECO:0000313" key="10">
    <source>
        <dbReference type="EMBL" id="KAH3684342.1"/>
    </source>
</evidence>
<dbReference type="Pfam" id="PF05837">
    <property type="entry name" value="CENP-H"/>
    <property type="match status" value="1"/>
</dbReference>
<keyword evidence="3" id="KW-0158">Chromosome</keyword>